<proteinExistence type="predicted"/>
<keyword evidence="3" id="KW-0804">Transcription</keyword>
<dbReference type="PANTHER" id="PTHR46796">
    <property type="entry name" value="HTH-TYPE TRANSCRIPTIONAL ACTIVATOR RHAS-RELATED"/>
    <property type="match status" value="1"/>
</dbReference>
<dbReference type="InterPro" id="IPR046532">
    <property type="entry name" value="DUF6597"/>
</dbReference>
<dbReference type="InterPro" id="IPR050204">
    <property type="entry name" value="AraC_XylS_family_regulators"/>
</dbReference>
<dbReference type="RefSeq" id="WP_093278973.1">
    <property type="nucleotide sequence ID" value="NZ_FNDD01000036.1"/>
</dbReference>
<dbReference type="InterPro" id="IPR018060">
    <property type="entry name" value="HTH_AraC"/>
</dbReference>
<dbReference type="SUPFAM" id="SSF46689">
    <property type="entry name" value="Homeodomain-like"/>
    <property type="match status" value="1"/>
</dbReference>
<evidence type="ECO:0000313" key="5">
    <source>
        <dbReference type="EMBL" id="SDH92611.1"/>
    </source>
</evidence>
<accession>A0A1G8GE58</accession>
<protein>
    <submittedName>
        <fullName evidence="5">AraC-type DNA-binding protein</fullName>
    </submittedName>
</protein>
<evidence type="ECO:0000256" key="3">
    <source>
        <dbReference type="ARBA" id="ARBA00023163"/>
    </source>
</evidence>
<feature type="domain" description="HTH araC/xylS-type" evidence="4">
    <location>
        <begin position="155"/>
        <end position="258"/>
    </location>
</feature>
<dbReference type="Pfam" id="PF12833">
    <property type="entry name" value="HTH_18"/>
    <property type="match status" value="1"/>
</dbReference>
<name>A0A1G8GE58_9VIBR</name>
<keyword evidence="2 5" id="KW-0238">DNA-binding</keyword>
<dbReference type="GO" id="GO:0043565">
    <property type="term" value="F:sequence-specific DNA binding"/>
    <property type="evidence" value="ECO:0007669"/>
    <property type="project" value="InterPro"/>
</dbReference>
<dbReference type="EMBL" id="FNDD01000036">
    <property type="protein sequence ID" value="SDH92611.1"/>
    <property type="molecule type" value="Genomic_DNA"/>
</dbReference>
<organism evidence="5 6">
    <name type="scientific">Vibrio xiamenensis</name>
    <dbReference type="NCBI Taxonomy" id="861298"/>
    <lineage>
        <taxon>Bacteria</taxon>
        <taxon>Pseudomonadati</taxon>
        <taxon>Pseudomonadota</taxon>
        <taxon>Gammaproteobacteria</taxon>
        <taxon>Vibrionales</taxon>
        <taxon>Vibrionaceae</taxon>
        <taxon>Vibrio</taxon>
    </lineage>
</organism>
<evidence type="ECO:0000259" key="4">
    <source>
        <dbReference type="PROSITE" id="PS01124"/>
    </source>
</evidence>
<dbReference type="AlphaFoldDB" id="A0A1G8GE58"/>
<evidence type="ECO:0000256" key="1">
    <source>
        <dbReference type="ARBA" id="ARBA00023015"/>
    </source>
</evidence>
<sequence>MESNPEYLGQRLTVPEHLQAIYSHFYFAENRSKQTMKQTLLPSFQVMLIFSLGAPISIQLQNQKTLIVDRYLMLGPVKQAIEYQLPPKSEIIVIHFLGDGFYRLFGCGRVDPQFESSLDEDCFMGMRKELDQLSDATSRSEYLISVGESYLRDAPDVNLNFAHNRSQQPQIKRTAEKYGKNIRTLQLQYQKQLGFSAKEYSRYQRFIQAIESIQSCVDRALVVNWAEIVFECGYYDQSHLIRDFKHYLHLSPSQYLDIQCQVCGVPT</sequence>
<dbReference type="GO" id="GO:0003700">
    <property type="term" value="F:DNA-binding transcription factor activity"/>
    <property type="evidence" value="ECO:0007669"/>
    <property type="project" value="InterPro"/>
</dbReference>
<dbReference type="Pfam" id="PF20240">
    <property type="entry name" value="DUF6597"/>
    <property type="match status" value="1"/>
</dbReference>
<dbReference type="PROSITE" id="PS01124">
    <property type="entry name" value="HTH_ARAC_FAMILY_2"/>
    <property type="match status" value="1"/>
</dbReference>
<evidence type="ECO:0000313" key="6">
    <source>
        <dbReference type="Proteomes" id="UP000198854"/>
    </source>
</evidence>
<reference evidence="5 6" key="1">
    <citation type="submission" date="2016-10" db="EMBL/GenBank/DDBJ databases">
        <authorList>
            <person name="de Groot N.N."/>
        </authorList>
    </citation>
    <scope>NUCLEOTIDE SEQUENCE [LARGE SCALE GENOMIC DNA]</scope>
    <source>
        <strain evidence="5 6">CGMCC 1.10228</strain>
    </source>
</reference>
<keyword evidence="6" id="KW-1185">Reference proteome</keyword>
<dbReference type="STRING" id="861298.SAMN04488136_13625"/>
<dbReference type="OrthoDB" id="6592899at2"/>
<dbReference type="InterPro" id="IPR009057">
    <property type="entry name" value="Homeodomain-like_sf"/>
</dbReference>
<keyword evidence="1" id="KW-0805">Transcription regulation</keyword>
<dbReference type="Proteomes" id="UP000198854">
    <property type="component" value="Unassembled WGS sequence"/>
</dbReference>
<dbReference type="Gene3D" id="1.10.10.60">
    <property type="entry name" value="Homeodomain-like"/>
    <property type="match status" value="1"/>
</dbReference>
<evidence type="ECO:0000256" key="2">
    <source>
        <dbReference type="ARBA" id="ARBA00023125"/>
    </source>
</evidence>
<dbReference type="PANTHER" id="PTHR46796:SF13">
    <property type="entry name" value="HTH-TYPE TRANSCRIPTIONAL ACTIVATOR RHAS"/>
    <property type="match status" value="1"/>
</dbReference>
<dbReference type="SMART" id="SM00342">
    <property type="entry name" value="HTH_ARAC"/>
    <property type="match status" value="1"/>
</dbReference>
<gene>
    <name evidence="5" type="ORF">SAMN04488136_13625</name>
</gene>